<feature type="binding site" description="in other chain" evidence="8">
    <location>
        <position position="337"/>
    </location>
    <ligand>
        <name>K(+)</name>
        <dbReference type="ChEBI" id="CHEBI:29103"/>
        <note>ligand shared between two tetrameric partners</note>
    </ligand>
</feature>
<dbReference type="EC" id="1.7.1.7" evidence="6"/>
<dbReference type="CDD" id="cd00381">
    <property type="entry name" value="IMPDH"/>
    <property type="match status" value="1"/>
</dbReference>
<dbReference type="NCBIfam" id="TIGR01303">
    <property type="entry name" value="IMP_DH_rel_1"/>
    <property type="match status" value="1"/>
</dbReference>
<dbReference type="PANTHER" id="PTHR43170">
    <property type="entry name" value="GMP REDUCTASE"/>
    <property type="match status" value="1"/>
</dbReference>
<sequence>MTSGPTGRTSSSVTTRFDVHSPCQNGFVRFLNDQPTYDLTYSDVFMAPNRSSVGSRMNVDLSSTDGLATPLPIVVANMTAISGRRMAETVARRGGIAVLPQDIPVPFVCRSIRRVKDADTRFDTPITVDPQMTVGQAMNLLQKRSHGVVLVVDDDRRPLGLVSPDEADGIDRFAQVGEVMTSDMTTVGPDATSDDVFTSLADHHQKVAVSVDPDGRLIGIMTSKGALRTAIYPPAVDPSGQLMIGTAVGINGDVAGRATALLEAGSDLLVMDTAHGHQDRMIEALGIARKVRDEFEARTGRRILIVAGNIVTRRGTLDLLEAGADIIKVGVGPGAMCTTRMQTGVGRPQFSAVLECADAAAEAGGSIWADGGVRHPRDVALALAAGAGSVMIGSWFAGTHESTGEMKVDPQGRQYKESFGMASARAVRHRTRSRSAFDRARAALFEEGISSSKMYLDPQHPGVEDLLDFITSGVRSACTYAGARNLVEFHEKAVVGVQSPSGYEEGRPVASSWA</sequence>
<reference evidence="11 12" key="1">
    <citation type="submission" date="2017-06" db="EMBL/GenBank/DDBJ databases">
        <authorList>
            <consortium name="Pathogen Informatics"/>
        </authorList>
    </citation>
    <scope>NUCLEOTIDE SEQUENCE [LARGE SCALE GENOMIC DNA]</scope>
    <source>
        <strain evidence="11 12">NCTC11865</strain>
    </source>
</reference>
<evidence type="ECO:0000256" key="7">
    <source>
        <dbReference type="PIRSR" id="PIRSR000130-3"/>
    </source>
</evidence>
<dbReference type="PROSITE" id="PS51371">
    <property type="entry name" value="CBS"/>
    <property type="match status" value="2"/>
</dbReference>
<dbReference type="Pfam" id="PF00478">
    <property type="entry name" value="IMPDH"/>
    <property type="match status" value="1"/>
</dbReference>
<dbReference type="CDD" id="cd02205">
    <property type="entry name" value="CBS_pair_SF"/>
    <property type="match status" value="1"/>
</dbReference>
<dbReference type="PANTHER" id="PTHR43170:SF5">
    <property type="entry name" value="GMP REDUCTASE"/>
    <property type="match status" value="1"/>
</dbReference>
<evidence type="ECO:0000256" key="2">
    <source>
        <dbReference type="ARBA" id="ARBA00022737"/>
    </source>
</evidence>
<comment type="similarity">
    <text evidence="6">Belongs to the IMPDH/GMPR family. GuaB1 subfamily.</text>
</comment>
<keyword evidence="3 6" id="KW-0521">NADP</keyword>
<feature type="binding site" evidence="6">
    <location>
        <begin position="330"/>
        <end position="332"/>
    </location>
    <ligand>
        <name>NADP(+)</name>
        <dbReference type="ChEBI" id="CHEBI:58349"/>
    </ligand>
</feature>
<feature type="binding site" description="in other chain" evidence="8">
    <location>
        <position position="334"/>
    </location>
    <ligand>
        <name>K(+)</name>
        <dbReference type="ChEBI" id="CHEBI:29103"/>
        <note>ligand shared between two tetrameric partners</note>
    </ligand>
</feature>
<evidence type="ECO:0000259" key="10">
    <source>
        <dbReference type="PROSITE" id="PS51371"/>
    </source>
</evidence>
<dbReference type="InterPro" id="IPR046342">
    <property type="entry name" value="CBS_dom_sf"/>
</dbReference>
<dbReference type="SMART" id="SM01240">
    <property type="entry name" value="IMPDH"/>
    <property type="match status" value="1"/>
</dbReference>
<dbReference type="GO" id="GO:0006166">
    <property type="term" value="P:purine ribonucleoside salvage"/>
    <property type="evidence" value="ECO:0007669"/>
    <property type="project" value="UniProtKB-KW"/>
</dbReference>
<dbReference type="SUPFAM" id="SSF51412">
    <property type="entry name" value="Inosine monophosphate dehydrogenase (IMPDH)"/>
    <property type="match status" value="1"/>
</dbReference>
<dbReference type="InterPro" id="IPR001093">
    <property type="entry name" value="IMP_DH_GMPRt"/>
</dbReference>
<dbReference type="NCBIfam" id="NF005869">
    <property type="entry name" value="PRK07807.1"/>
    <property type="match status" value="1"/>
</dbReference>
<feature type="binding site" evidence="7">
    <location>
        <begin position="272"/>
        <end position="274"/>
    </location>
    <ligand>
        <name>NAD(+)</name>
        <dbReference type="ChEBI" id="CHEBI:57540"/>
    </ligand>
</feature>
<comment type="function">
    <text evidence="6">Involved in the purine-salvage pathway. Catalyzes the NADPH-dependent conversion of GMP to IMP.</text>
</comment>
<comment type="catalytic activity">
    <reaction evidence="6">
        <text>IMP + NH4(+) + NADP(+) = GMP + NADPH + 2 H(+)</text>
        <dbReference type="Rhea" id="RHEA:17185"/>
        <dbReference type="ChEBI" id="CHEBI:15378"/>
        <dbReference type="ChEBI" id="CHEBI:28938"/>
        <dbReference type="ChEBI" id="CHEBI:57783"/>
        <dbReference type="ChEBI" id="CHEBI:58053"/>
        <dbReference type="ChEBI" id="CHEBI:58115"/>
        <dbReference type="ChEBI" id="CHEBI:58349"/>
        <dbReference type="EC" id="1.7.1.7"/>
    </reaction>
</comment>
<keyword evidence="8" id="KW-0630">Potassium</keyword>
<feature type="binding site" evidence="6">
    <location>
        <begin position="272"/>
        <end position="274"/>
    </location>
    <ligand>
        <name>NADP(+)</name>
        <dbReference type="ChEBI" id="CHEBI:58349"/>
    </ligand>
</feature>
<keyword evidence="1 6" id="KW-0660">Purine salvage</keyword>
<proteinExistence type="inferred from homology"/>
<dbReference type="eggNOG" id="COG0517">
    <property type="taxonomic scope" value="Bacteria"/>
</dbReference>
<dbReference type="SUPFAM" id="SSF54631">
    <property type="entry name" value="CBS-domain pair"/>
    <property type="match status" value="1"/>
</dbReference>
<dbReference type="GO" id="GO:0032264">
    <property type="term" value="P:IMP salvage"/>
    <property type="evidence" value="ECO:0007669"/>
    <property type="project" value="UniProtKB-UniRule"/>
</dbReference>
<dbReference type="InterPro" id="IPR000644">
    <property type="entry name" value="CBS_dom"/>
</dbReference>
<feature type="binding site" description="in other chain" evidence="8">
    <location>
        <position position="332"/>
    </location>
    <ligand>
        <name>K(+)</name>
        <dbReference type="ChEBI" id="CHEBI:29103"/>
        <note>ligand shared between two tetrameric partners</note>
    </ligand>
</feature>
<evidence type="ECO:0000313" key="12">
    <source>
        <dbReference type="Proteomes" id="UP000215332"/>
    </source>
</evidence>
<dbReference type="InterPro" id="IPR005990">
    <property type="entry name" value="IMP_DH"/>
</dbReference>
<feature type="binding site" evidence="7">
    <location>
        <begin position="330"/>
        <end position="332"/>
    </location>
    <ligand>
        <name>NAD(+)</name>
        <dbReference type="ChEBI" id="CHEBI:57540"/>
    </ligand>
</feature>
<feature type="domain" description="CBS" evidence="10">
    <location>
        <begin position="180"/>
        <end position="236"/>
    </location>
</feature>
<organism evidence="11 12">
    <name type="scientific">Cutibacterium granulosum</name>
    <dbReference type="NCBI Taxonomy" id="33011"/>
    <lineage>
        <taxon>Bacteria</taxon>
        <taxon>Bacillati</taxon>
        <taxon>Actinomycetota</taxon>
        <taxon>Actinomycetes</taxon>
        <taxon>Propionibacteriales</taxon>
        <taxon>Propionibacteriaceae</taxon>
        <taxon>Cutibacterium</taxon>
    </lineage>
</organism>
<keyword evidence="2" id="KW-0677">Repeat</keyword>
<dbReference type="InterPro" id="IPR050139">
    <property type="entry name" value="GMP_reductase"/>
</dbReference>
<name>A0A239WD77_9ACTN</name>
<dbReference type="PIRSF" id="PIRSF000130">
    <property type="entry name" value="IMPDH"/>
    <property type="match status" value="1"/>
</dbReference>
<feature type="domain" description="CBS" evidence="10">
    <location>
        <begin position="119"/>
        <end position="179"/>
    </location>
</feature>
<dbReference type="Proteomes" id="UP000215332">
    <property type="component" value="Chromosome 1"/>
</dbReference>
<dbReference type="InterPro" id="IPR013785">
    <property type="entry name" value="Aldolase_TIM"/>
</dbReference>
<accession>A0A239WD77</accession>
<dbReference type="eggNOG" id="COG0516">
    <property type="taxonomic scope" value="Bacteria"/>
</dbReference>
<dbReference type="HAMAP" id="MF_02250">
    <property type="entry name" value="GMPR_GuaB1"/>
    <property type="match status" value="1"/>
</dbReference>
<dbReference type="Gene3D" id="3.20.20.70">
    <property type="entry name" value="Aldolase class I"/>
    <property type="match status" value="1"/>
</dbReference>
<dbReference type="FunFam" id="3.20.20.70:FF:000424">
    <property type="entry name" value="Inosine-5'-monophosphate dehydrogenase 2"/>
    <property type="match status" value="1"/>
</dbReference>
<dbReference type="EMBL" id="LT906441">
    <property type="protein sequence ID" value="SNV32060.1"/>
    <property type="molecule type" value="Genomic_DNA"/>
</dbReference>
<gene>
    <name evidence="11" type="primary">guaB_1</name>
    <name evidence="6" type="synonym">guaB1</name>
    <name evidence="11" type="ORF">SAMEA4412665_00726</name>
</gene>
<evidence type="ECO:0000256" key="8">
    <source>
        <dbReference type="PIRSR" id="PIRSR000130-4"/>
    </source>
</evidence>
<keyword evidence="7" id="KW-0520">NAD</keyword>
<comment type="cofactor">
    <cofactor evidence="6">
        <name>a monovalent cation</name>
        <dbReference type="ChEBI" id="CHEBI:60242"/>
    </cofactor>
</comment>
<evidence type="ECO:0000256" key="6">
    <source>
        <dbReference type="HAMAP-Rule" id="MF_02250"/>
    </source>
</evidence>
<dbReference type="KEGG" id="cgrn:4412665_00726"/>
<dbReference type="AlphaFoldDB" id="A0A239WD77"/>
<dbReference type="GO" id="GO:0003938">
    <property type="term" value="F:IMP dehydrogenase activity"/>
    <property type="evidence" value="ECO:0007669"/>
    <property type="project" value="InterPro"/>
</dbReference>
<feature type="active site" description="Thioimidate intermediate" evidence="6">
    <location>
        <position position="337"/>
    </location>
</feature>
<dbReference type="GO" id="GO:0003920">
    <property type="term" value="F:GMP reductase activity"/>
    <property type="evidence" value="ECO:0007669"/>
    <property type="project" value="UniProtKB-UniRule"/>
</dbReference>
<evidence type="ECO:0000256" key="1">
    <source>
        <dbReference type="ARBA" id="ARBA00022726"/>
    </source>
</evidence>
<protein>
    <recommendedName>
        <fullName evidence="6">GMP reductase</fullName>
        <ecNumber evidence="6">1.7.1.7</ecNumber>
    </recommendedName>
    <alternativeName>
        <fullName evidence="6">Guanosine 5'-monophosphate reductase</fullName>
        <shortName evidence="6">GMPR</shortName>
    </alternativeName>
</protein>
<evidence type="ECO:0000256" key="4">
    <source>
        <dbReference type="ARBA" id="ARBA00023002"/>
    </source>
</evidence>
<keyword evidence="4 6" id="KW-0560">Oxidoreductase</keyword>
<evidence type="ECO:0000256" key="5">
    <source>
        <dbReference type="ARBA" id="ARBA00023122"/>
    </source>
</evidence>
<evidence type="ECO:0000256" key="3">
    <source>
        <dbReference type="ARBA" id="ARBA00022857"/>
    </source>
</evidence>
<dbReference type="Pfam" id="PF00571">
    <property type="entry name" value="CBS"/>
    <property type="match status" value="2"/>
</dbReference>
<evidence type="ECO:0000256" key="9">
    <source>
        <dbReference type="PROSITE-ProRule" id="PRU00703"/>
    </source>
</evidence>
<keyword evidence="5 9" id="KW-0129">CBS domain</keyword>
<comment type="pathway">
    <text evidence="6">Purine metabolism; IMP biosynthesis via salvage pathway.</text>
</comment>
<dbReference type="InterPro" id="IPR005991">
    <property type="entry name" value="GUAB1"/>
</dbReference>
<dbReference type="GO" id="GO:0005829">
    <property type="term" value="C:cytosol"/>
    <property type="evidence" value="ECO:0007669"/>
    <property type="project" value="TreeGrafter"/>
</dbReference>
<evidence type="ECO:0000313" key="11">
    <source>
        <dbReference type="EMBL" id="SNV32060.1"/>
    </source>
</evidence>